<evidence type="ECO:0000256" key="3">
    <source>
        <dbReference type="ARBA" id="ARBA00023211"/>
    </source>
</evidence>
<dbReference type="Proteomes" id="UP000217979">
    <property type="component" value="Chromosome"/>
</dbReference>
<organism evidence="6 7">
    <name type="scientific">Cedecea neteri</name>
    <dbReference type="NCBI Taxonomy" id="158822"/>
    <lineage>
        <taxon>Bacteria</taxon>
        <taxon>Pseudomonadati</taxon>
        <taxon>Pseudomonadota</taxon>
        <taxon>Gammaproteobacteria</taxon>
        <taxon>Enterobacterales</taxon>
        <taxon>Enterobacteriaceae</taxon>
        <taxon>Cedecea</taxon>
    </lineage>
</organism>
<dbReference type="Gene3D" id="3.40.800.10">
    <property type="entry name" value="Ureohydrolase domain"/>
    <property type="match status" value="1"/>
</dbReference>
<dbReference type="EMBL" id="CP023525">
    <property type="protein sequence ID" value="ATF92566.1"/>
    <property type="molecule type" value="Genomic_DNA"/>
</dbReference>
<dbReference type="InterPro" id="IPR023696">
    <property type="entry name" value="Ureohydrolase_dom_sf"/>
</dbReference>
<evidence type="ECO:0000313" key="7">
    <source>
        <dbReference type="Proteomes" id="UP000217979"/>
    </source>
</evidence>
<protein>
    <submittedName>
        <fullName evidence="6">Arginase</fullName>
    </submittedName>
</protein>
<keyword evidence="5" id="KW-1133">Transmembrane helix</keyword>
<accession>A0A291DY64</accession>
<dbReference type="AlphaFoldDB" id="A0A291DY64"/>
<sequence>MAFDVVMSLKNGETPNMSGVTLWLINVNFVFCFVVFRSNIINKPTYDERQRSMRSYAIIEAPSVLGHIPTHLGVAKMPDSFRQNGFTDLIGAKKVTRVESPRWRAERDAETQMMNPTEINQYSVQLADAVGLAIDAGDFPVVIGGDCSIILGNLLALRRRGRYGIFYVDGHTDFYRPDLNPILGAASASDLYFITGRGPDIVSNIEGLRPLVRDEDVAVFGYRDGATQVHNRCEVLPESMLALNRNQVRILGTETAAEDAVTFLTREDGPEGYWIHIDADCLDQSIMWACDAPQPDGFMWDDLATILRVAMSSPKAIGLQLTIYNPEMDPDGLAGRGFARTVGKALAAARASRD</sequence>
<dbReference type="InterPro" id="IPR006035">
    <property type="entry name" value="Ureohydrolase"/>
</dbReference>
<reference evidence="6 7" key="1">
    <citation type="submission" date="2017-09" db="EMBL/GenBank/DDBJ databases">
        <title>FDA dAtabase for Regulatory Grade micrObial Sequences (FDA-ARGOS): Supporting development and validation of Infectious Disease Dx tests.</title>
        <authorList>
            <person name="Minogue T."/>
            <person name="Wolcott M."/>
            <person name="Wasieloski L."/>
            <person name="Aguilar W."/>
            <person name="Moore D."/>
            <person name="Tallon L."/>
            <person name="Sadzewicz L."/>
            <person name="Ott S."/>
            <person name="Zhao X."/>
            <person name="Nagaraj S."/>
            <person name="Vavikolanu K."/>
            <person name="Aluvathingal J."/>
            <person name="Nadendla S."/>
            <person name="Sichtig H."/>
        </authorList>
    </citation>
    <scope>NUCLEOTIDE SEQUENCE [LARGE SCALE GENOMIC DNA]</scope>
    <source>
        <strain evidence="6 7">FDAARGOS_392</strain>
    </source>
</reference>
<dbReference type="GO" id="GO:0004053">
    <property type="term" value="F:arginase activity"/>
    <property type="evidence" value="ECO:0007669"/>
    <property type="project" value="TreeGrafter"/>
</dbReference>
<evidence type="ECO:0000256" key="1">
    <source>
        <dbReference type="ARBA" id="ARBA00022723"/>
    </source>
</evidence>
<proteinExistence type="inferred from homology"/>
<keyword evidence="1" id="KW-0479">Metal-binding</keyword>
<dbReference type="Pfam" id="PF00491">
    <property type="entry name" value="Arginase"/>
    <property type="match status" value="1"/>
</dbReference>
<dbReference type="CDD" id="cd09999">
    <property type="entry name" value="Arginase-like_1"/>
    <property type="match status" value="1"/>
</dbReference>
<keyword evidence="2" id="KW-0378">Hydrolase</keyword>
<dbReference type="GO" id="GO:0030145">
    <property type="term" value="F:manganese ion binding"/>
    <property type="evidence" value="ECO:0007669"/>
    <property type="project" value="TreeGrafter"/>
</dbReference>
<dbReference type="GO" id="GO:0005737">
    <property type="term" value="C:cytoplasm"/>
    <property type="evidence" value="ECO:0007669"/>
    <property type="project" value="TreeGrafter"/>
</dbReference>
<evidence type="ECO:0000256" key="5">
    <source>
        <dbReference type="SAM" id="Phobius"/>
    </source>
</evidence>
<keyword evidence="5" id="KW-0812">Transmembrane</keyword>
<keyword evidence="5" id="KW-0472">Membrane</keyword>
<keyword evidence="3" id="KW-0464">Manganese</keyword>
<evidence type="ECO:0000313" key="6">
    <source>
        <dbReference type="EMBL" id="ATF92566.1"/>
    </source>
</evidence>
<dbReference type="SUPFAM" id="SSF52768">
    <property type="entry name" value="Arginase/deacetylase"/>
    <property type="match status" value="1"/>
</dbReference>
<dbReference type="PANTHER" id="PTHR43782:SF3">
    <property type="entry name" value="ARGINASE"/>
    <property type="match status" value="1"/>
</dbReference>
<evidence type="ECO:0000256" key="2">
    <source>
        <dbReference type="ARBA" id="ARBA00022801"/>
    </source>
</evidence>
<dbReference type="PANTHER" id="PTHR43782">
    <property type="entry name" value="ARGINASE"/>
    <property type="match status" value="1"/>
</dbReference>
<comment type="similarity">
    <text evidence="4">Belongs to the arginase family.</text>
</comment>
<gene>
    <name evidence="6" type="ORF">CO704_10935</name>
</gene>
<name>A0A291DY64_9ENTR</name>
<feature type="transmembrane region" description="Helical" evidence="5">
    <location>
        <begin position="20"/>
        <end position="41"/>
    </location>
</feature>
<dbReference type="PROSITE" id="PS51409">
    <property type="entry name" value="ARGINASE_2"/>
    <property type="match status" value="1"/>
</dbReference>
<evidence type="ECO:0000256" key="4">
    <source>
        <dbReference type="PROSITE-ProRule" id="PRU00742"/>
    </source>
</evidence>